<protein>
    <submittedName>
        <fullName evidence="1">Uncharacterized protein</fullName>
    </submittedName>
</protein>
<dbReference type="Proteomes" id="UP001177021">
    <property type="component" value="Unassembled WGS sequence"/>
</dbReference>
<name>A0ACB0J3V8_TRIPR</name>
<proteinExistence type="predicted"/>
<keyword evidence="2" id="KW-1185">Reference proteome</keyword>
<comment type="caution">
    <text evidence="1">The sequence shown here is derived from an EMBL/GenBank/DDBJ whole genome shotgun (WGS) entry which is preliminary data.</text>
</comment>
<organism evidence="1 2">
    <name type="scientific">Trifolium pratense</name>
    <name type="common">Red clover</name>
    <dbReference type="NCBI Taxonomy" id="57577"/>
    <lineage>
        <taxon>Eukaryota</taxon>
        <taxon>Viridiplantae</taxon>
        <taxon>Streptophyta</taxon>
        <taxon>Embryophyta</taxon>
        <taxon>Tracheophyta</taxon>
        <taxon>Spermatophyta</taxon>
        <taxon>Magnoliopsida</taxon>
        <taxon>eudicotyledons</taxon>
        <taxon>Gunneridae</taxon>
        <taxon>Pentapetalae</taxon>
        <taxon>rosids</taxon>
        <taxon>fabids</taxon>
        <taxon>Fabales</taxon>
        <taxon>Fabaceae</taxon>
        <taxon>Papilionoideae</taxon>
        <taxon>50 kb inversion clade</taxon>
        <taxon>NPAAA clade</taxon>
        <taxon>Hologalegina</taxon>
        <taxon>IRL clade</taxon>
        <taxon>Trifolieae</taxon>
        <taxon>Trifolium</taxon>
    </lineage>
</organism>
<dbReference type="EMBL" id="CASHSV030000024">
    <property type="protein sequence ID" value="CAJ2639606.1"/>
    <property type="molecule type" value="Genomic_DNA"/>
</dbReference>
<evidence type="ECO:0000313" key="2">
    <source>
        <dbReference type="Proteomes" id="UP001177021"/>
    </source>
</evidence>
<sequence length="119" mass="12676">MSGKKCLVPLMVLCMLMTTLESRQIDDITCSEAISSLLPCVPFLEGSLPATPSSDCCVGVTNVANKANTTPSRRSTCQCLKNASTKFGVNADRAKQLPQLCHVSLPFVISPTIDCNSIP</sequence>
<gene>
    <name evidence="1" type="ORF">MILVUS5_LOCUS9603</name>
</gene>
<accession>A0ACB0J3V8</accession>
<evidence type="ECO:0000313" key="1">
    <source>
        <dbReference type="EMBL" id="CAJ2639606.1"/>
    </source>
</evidence>
<reference evidence="1" key="1">
    <citation type="submission" date="2023-10" db="EMBL/GenBank/DDBJ databases">
        <authorList>
            <person name="Rodriguez Cubillos JULIANA M."/>
            <person name="De Vega J."/>
        </authorList>
    </citation>
    <scope>NUCLEOTIDE SEQUENCE</scope>
</reference>